<evidence type="ECO:0000313" key="4">
    <source>
        <dbReference type="Proteomes" id="UP001460888"/>
    </source>
</evidence>
<dbReference type="RefSeq" id="WP_353112233.1">
    <property type="nucleotide sequence ID" value="NZ_APND01000004.1"/>
</dbReference>
<proteinExistence type="inferred from homology"/>
<dbReference type="InterPro" id="IPR000120">
    <property type="entry name" value="Amidase"/>
</dbReference>
<accession>A0ABV2B2W8</accession>
<dbReference type="Pfam" id="PF01425">
    <property type="entry name" value="Amidase"/>
    <property type="match status" value="1"/>
</dbReference>
<gene>
    <name evidence="3" type="ORF">SADO_13253</name>
</gene>
<dbReference type="InterPro" id="IPR036928">
    <property type="entry name" value="AS_sf"/>
</dbReference>
<reference evidence="3 4" key="1">
    <citation type="submission" date="2013-03" db="EMBL/GenBank/DDBJ databases">
        <title>Salinisphaera dokdonensis CL-ES53 Genome Sequencing.</title>
        <authorList>
            <person name="Li C."/>
            <person name="Lai Q."/>
            <person name="Shao Z."/>
        </authorList>
    </citation>
    <scope>NUCLEOTIDE SEQUENCE [LARGE SCALE GENOMIC DNA]</scope>
    <source>
        <strain evidence="3 4">CL-ES53</strain>
    </source>
</reference>
<organism evidence="3 4">
    <name type="scientific">Salinisphaera dokdonensis CL-ES53</name>
    <dbReference type="NCBI Taxonomy" id="1304272"/>
    <lineage>
        <taxon>Bacteria</taxon>
        <taxon>Pseudomonadati</taxon>
        <taxon>Pseudomonadota</taxon>
        <taxon>Gammaproteobacteria</taxon>
        <taxon>Salinisphaerales</taxon>
        <taxon>Salinisphaeraceae</taxon>
        <taxon>Salinisphaera</taxon>
    </lineage>
</organism>
<name>A0ABV2B2W8_9GAMM</name>
<dbReference type="InterPro" id="IPR023631">
    <property type="entry name" value="Amidase_dom"/>
</dbReference>
<comment type="similarity">
    <text evidence="1">Belongs to the amidase family.</text>
</comment>
<dbReference type="EMBL" id="APND01000004">
    <property type="protein sequence ID" value="MES1930224.1"/>
    <property type="molecule type" value="Genomic_DNA"/>
</dbReference>
<protein>
    <submittedName>
        <fullName evidence="3">Amidase</fullName>
    </submittedName>
</protein>
<sequence length="467" mass="49209">MIDSDPANASIDALLAALASGDTCALDLVEATLARIRDLDQQGPSLCAMTYVAADQARAAALESDHRRAQGEPARLLEGIPVLLKDNIDVAGWPTRGGSRALDGLVAEHDAEIVKRLRRAGAVLIGKTAMHELACGITGASSLTGFARNPYHLGRSPGGSSSGAAVAVAAGYAPLAIGTDTAGSVQIPAAFNNLYGLRATRGTLPMTGIMPLSPRQDMAGPLTRYAADLERAFSVLSDMPLAATETATDISIGVLSEAFDRTAPDGADISAVVDNALERLRDQGTRIGEASIADILADAQTANVIAFEFDQALSRYLAERSTSPVKTLAAILASGLNHEQLTPVFEKRVAHPGTDDPKYLEALALQKRLRETIETYLDEHRLDLLVYPTVRQPPTTLGGDQNGSNGLLAPVTGLPSINLPAGFDREGLPVGMQLLARAGGEQRLLCIARMWERLHSQSPTPLAIAEH</sequence>
<keyword evidence="4" id="KW-1185">Reference proteome</keyword>
<evidence type="ECO:0000313" key="3">
    <source>
        <dbReference type="EMBL" id="MES1930224.1"/>
    </source>
</evidence>
<dbReference type="SUPFAM" id="SSF75304">
    <property type="entry name" value="Amidase signature (AS) enzymes"/>
    <property type="match status" value="1"/>
</dbReference>
<feature type="domain" description="Amidase" evidence="2">
    <location>
        <begin position="27"/>
        <end position="445"/>
    </location>
</feature>
<dbReference type="PANTHER" id="PTHR11895">
    <property type="entry name" value="TRANSAMIDASE"/>
    <property type="match status" value="1"/>
</dbReference>
<dbReference type="PANTHER" id="PTHR11895:SF7">
    <property type="entry name" value="GLUTAMYL-TRNA(GLN) AMIDOTRANSFERASE SUBUNIT A, MITOCHONDRIAL"/>
    <property type="match status" value="1"/>
</dbReference>
<dbReference type="Proteomes" id="UP001460888">
    <property type="component" value="Unassembled WGS sequence"/>
</dbReference>
<evidence type="ECO:0000259" key="2">
    <source>
        <dbReference type="Pfam" id="PF01425"/>
    </source>
</evidence>
<dbReference type="Gene3D" id="3.90.1300.10">
    <property type="entry name" value="Amidase signature (AS) domain"/>
    <property type="match status" value="1"/>
</dbReference>
<comment type="caution">
    <text evidence="3">The sequence shown here is derived from an EMBL/GenBank/DDBJ whole genome shotgun (WGS) entry which is preliminary data.</text>
</comment>
<evidence type="ECO:0000256" key="1">
    <source>
        <dbReference type="ARBA" id="ARBA00009199"/>
    </source>
</evidence>